<dbReference type="Gene3D" id="3.40.50.150">
    <property type="entry name" value="Vaccinia Virus protein VP39"/>
    <property type="match status" value="1"/>
</dbReference>
<evidence type="ECO:0000256" key="1">
    <source>
        <dbReference type="ARBA" id="ARBA00010633"/>
    </source>
</evidence>
<dbReference type="PANTHER" id="PTHR13610">
    <property type="entry name" value="METHYLTRANSFERASE DOMAIN-CONTAINING PROTEIN"/>
    <property type="match status" value="1"/>
</dbReference>
<evidence type="ECO:0000313" key="6">
    <source>
        <dbReference type="Proteomes" id="UP000011713"/>
    </source>
</evidence>
<accession>M4BDS1</accession>
<dbReference type="InParanoid" id="M4BDS1"/>
<evidence type="ECO:0000256" key="2">
    <source>
        <dbReference type="ARBA" id="ARBA00022603"/>
    </source>
</evidence>
<dbReference type="GO" id="GO:0032259">
    <property type="term" value="P:methylation"/>
    <property type="evidence" value="ECO:0007669"/>
    <property type="project" value="UniProtKB-KW"/>
</dbReference>
<dbReference type="InterPro" id="IPR029063">
    <property type="entry name" value="SAM-dependent_MTases_sf"/>
</dbReference>
<keyword evidence="4" id="KW-0949">S-adenosyl-L-methionine</keyword>
<dbReference type="GO" id="GO:1905706">
    <property type="term" value="P:regulation of mitochondrial ATP synthesis coupled proton transport"/>
    <property type="evidence" value="ECO:0007669"/>
    <property type="project" value="TreeGrafter"/>
</dbReference>
<dbReference type="OMA" id="CYLIPRA"/>
<organism evidence="5 6">
    <name type="scientific">Hyaloperonospora arabidopsidis (strain Emoy2)</name>
    <name type="common">Downy mildew agent</name>
    <name type="synonym">Peronospora arabidopsidis</name>
    <dbReference type="NCBI Taxonomy" id="559515"/>
    <lineage>
        <taxon>Eukaryota</taxon>
        <taxon>Sar</taxon>
        <taxon>Stramenopiles</taxon>
        <taxon>Oomycota</taxon>
        <taxon>Peronosporomycetes</taxon>
        <taxon>Peronosporales</taxon>
        <taxon>Peronosporaceae</taxon>
        <taxon>Hyaloperonospora</taxon>
    </lineage>
</organism>
<evidence type="ECO:0000313" key="5">
    <source>
        <dbReference type="EnsemblProtists" id="HpaP804438"/>
    </source>
</evidence>
<sequence length="214" mass="23624">MASSPSLLVGPKLAPFTPSGDGVLTHALDLLALSPSDVLFDLGCGDARMLVHAAEQTGARGVGVEYNGDLVKRAQARIEVKWRESGVMDLVDIRHGDALEVDLTTATAMFLYLVPRGIQLLLPKYDGLVRSRDILVDFDAAAVGMNRLEEARRLDVRFVTYMFSIPGWKPTDERTYKGTKVRLFDSLSTYLPLSCSSHCSSKCVHHRDEREKSD</sequence>
<dbReference type="InterPro" id="IPR026170">
    <property type="entry name" value="FAM173A/B"/>
</dbReference>
<name>M4BDS1_HYAAE</name>
<keyword evidence="3" id="KW-0808">Transferase</keyword>
<dbReference type="GO" id="GO:0016279">
    <property type="term" value="F:protein-lysine N-methyltransferase activity"/>
    <property type="evidence" value="ECO:0007669"/>
    <property type="project" value="InterPro"/>
</dbReference>
<dbReference type="Proteomes" id="UP000011713">
    <property type="component" value="Unassembled WGS sequence"/>
</dbReference>
<dbReference type="EnsemblProtists" id="HpaT804438">
    <property type="protein sequence ID" value="HpaP804438"/>
    <property type="gene ID" value="HpaG804438"/>
</dbReference>
<dbReference type="AlphaFoldDB" id="M4BDS1"/>
<dbReference type="CDD" id="cd02440">
    <property type="entry name" value="AdoMet_MTases"/>
    <property type="match status" value="1"/>
</dbReference>
<dbReference type="PANTHER" id="PTHR13610:SF11">
    <property type="entry name" value="METHYLTRANSFERASE DOMAIN-CONTAINING PROTEIN"/>
    <property type="match status" value="1"/>
</dbReference>
<protein>
    <recommendedName>
        <fullName evidence="7">Methyltransferase domain-containing protein</fullName>
    </recommendedName>
</protein>
<evidence type="ECO:0000256" key="4">
    <source>
        <dbReference type="ARBA" id="ARBA00022691"/>
    </source>
</evidence>
<evidence type="ECO:0000256" key="3">
    <source>
        <dbReference type="ARBA" id="ARBA00022679"/>
    </source>
</evidence>
<comment type="similarity">
    <text evidence="1">Belongs to the ANT/ATPSC lysine N-methyltransferase family.</text>
</comment>
<proteinExistence type="inferred from homology"/>
<keyword evidence="6" id="KW-1185">Reference proteome</keyword>
<dbReference type="GO" id="GO:0005739">
    <property type="term" value="C:mitochondrion"/>
    <property type="evidence" value="ECO:0007669"/>
    <property type="project" value="TreeGrafter"/>
</dbReference>
<reference evidence="5" key="2">
    <citation type="submission" date="2015-06" db="UniProtKB">
        <authorList>
            <consortium name="EnsemblProtists"/>
        </authorList>
    </citation>
    <scope>IDENTIFICATION</scope>
    <source>
        <strain evidence="5">Emoy2</strain>
    </source>
</reference>
<keyword evidence="2" id="KW-0489">Methyltransferase</keyword>
<dbReference type="SUPFAM" id="SSF53335">
    <property type="entry name" value="S-adenosyl-L-methionine-dependent methyltransferases"/>
    <property type="match status" value="1"/>
</dbReference>
<dbReference type="EMBL" id="JH598161">
    <property type="status" value="NOT_ANNOTATED_CDS"/>
    <property type="molecule type" value="Genomic_DNA"/>
</dbReference>
<evidence type="ECO:0008006" key="7">
    <source>
        <dbReference type="Google" id="ProtNLM"/>
    </source>
</evidence>
<dbReference type="HOGENOM" id="CLU_068443_2_1_1"/>
<dbReference type="eggNOG" id="ENOG502S237">
    <property type="taxonomic scope" value="Eukaryota"/>
</dbReference>
<dbReference type="VEuPathDB" id="FungiDB:HpaG804438"/>
<reference evidence="6" key="1">
    <citation type="journal article" date="2010" name="Science">
        <title>Signatures of adaptation to obligate biotrophy in the Hyaloperonospora arabidopsidis genome.</title>
        <authorList>
            <person name="Baxter L."/>
            <person name="Tripathy S."/>
            <person name="Ishaque N."/>
            <person name="Boot N."/>
            <person name="Cabral A."/>
            <person name="Kemen E."/>
            <person name="Thines M."/>
            <person name="Ah-Fong A."/>
            <person name="Anderson R."/>
            <person name="Badejoko W."/>
            <person name="Bittner-Eddy P."/>
            <person name="Boore J.L."/>
            <person name="Chibucos M.C."/>
            <person name="Coates M."/>
            <person name="Dehal P."/>
            <person name="Delehaunty K."/>
            <person name="Dong S."/>
            <person name="Downton P."/>
            <person name="Dumas B."/>
            <person name="Fabro G."/>
            <person name="Fronick C."/>
            <person name="Fuerstenberg S.I."/>
            <person name="Fulton L."/>
            <person name="Gaulin E."/>
            <person name="Govers F."/>
            <person name="Hughes L."/>
            <person name="Humphray S."/>
            <person name="Jiang R.H."/>
            <person name="Judelson H."/>
            <person name="Kamoun S."/>
            <person name="Kyung K."/>
            <person name="Meijer H."/>
            <person name="Minx P."/>
            <person name="Morris P."/>
            <person name="Nelson J."/>
            <person name="Phuntumart V."/>
            <person name="Qutob D."/>
            <person name="Rehmany A."/>
            <person name="Rougon-Cardoso A."/>
            <person name="Ryden P."/>
            <person name="Torto-Alalibo T."/>
            <person name="Studholme D."/>
            <person name="Wang Y."/>
            <person name="Win J."/>
            <person name="Wood J."/>
            <person name="Clifton S.W."/>
            <person name="Rogers J."/>
            <person name="Van den Ackerveken G."/>
            <person name="Jones J.D."/>
            <person name="McDowell J.M."/>
            <person name="Beynon J."/>
            <person name="Tyler B.M."/>
        </authorList>
    </citation>
    <scope>NUCLEOTIDE SEQUENCE [LARGE SCALE GENOMIC DNA]</scope>
    <source>
        <strain evidence="6">Emoy2</strain>
    </source>
</reference>